<keyword evidence="14" id="KW-1185">Reference proteome</keyword>
<evidence type="ECO:0000256" key="1">
    <source>
        <dbReference type="ARBA" id="ARBA00002264"/>
    </source>
</evidence>
<dbReference type="PANTHER" id="PTHR32243">
    <property type="entry name" value="MALTOSE TRANSPORT SYSTEM PERMEASE-RELATED"/>
    <property type="match status" value="1"/>
</dbReference>
<feature type="transmembrane region" description="Helical" evidence="11">
    <location>
        <begin position="245"/>
        <end position="266"/>
    </location>
</feature>
<geneLocation type="plasmid" evidence="13 14">
    <name>pR24_1</name>
</geneLocation>
<comment type="function">
    <text evidence="1">Part of the ABC transporter complex MalEFGK involved in maltose/maltodextrin import. Probably responsible for the translocation of the substrate across the membrane.</text>
</comment>
<keyword evidence="7 11" id="KW-0812">Transmembrane</keyword>
<dbReference type="EMBL" id="CP102846">
    <property type="protein sequence ID" value="UVF22288.1"/>
    <property type="molecule type" value="Genomic_DNA"/>
</dbReference>
<dbReference type="Gene3D" id="1.10.3720.10">
    <property type="entry name" value="MetI-like"/>
    <property type="match status" value="1"/>
</dbReference>
<dbReference type="Pfam" id="PF00528">
    <property type="entry name" value="BPD_transp_1"/>
    <property type="match status" value="1"/>
</dbReference>
<evidence type="ECO:0000259" key="12">
    <source>
        <dbReference type="PROSITE" id="PS50928"/>
    </source>
</evidence>
<evidence type="ECO:0000256" key="10">
    <source>
        <dbReference type="ARBA" id="ARBA00041109"/>
    </source>
</evidence>
<evidence type="ECO:0000313" key="13">
    <source>
        <dbReference type="EMBL" id="UVF22288.1"/>
    </source>
</evidence>
<evidence type="ECO:0000256" key="9">
    <source>
        <dbReference type="ARBA" id="ARBA00023136"/>
    </source>
</evidence>
<dbReference type="PROSITE" id="PS50928">
    <property type="entry name" value="ABC_TM1"/>
    <property type="match status" value="1"/>
</dbReference>
<sequence>MSVASSRRNRVIGISLTYFGLIMLLVIFIGPLLWVLGLSLKTRAQIFVTPPVLFWTPTFEHYARVLTQADFIASFMNSLTVTSASVALSLVIGVPASYVFARFRFVGSGAVFYSLLLMRMLPPVAILLPIFILFTRLGIANSRIGLIIAYTTFSLPLIVWIMRDFFEGLPKELEEAAYIDGASRMTTFLRIVLPLARPGIVTASILCLLLAWNDFIFAAILTNNATRTLPVLMATYAGAETGTDWGSMTASGVLVVIPVIIFSLMVQRHLVAGLSAGSVK</sequence>
<evidence type="ECO:0000256" key="11">
    <source>
        <dbReference type="RuleBase" id="RU363032"/>
    </source>
</evidence>
<keyword evidence="4 11" id="KW-0813">Transport</keyword>
<proteinExistence type="inferred from homology"/>
<organism evidence="13 14">
    <name type="scientific">Microvirga terrae</name>
    <dbReference type="NCBI Taxonomy" id="2740529"/>
    <lineage>
        <taxon>Bacteria</taxon>
        <taxon>Pseudomonadati</taxon>
        <taxon>Pseudomonadota</taxon>
        <taxon>Alphaproteobacteria</taxon>
        <taxon>Hyphomicrobiales</taxon>
        <taxon>Methylobacteriaceae</taxon>
        <taxon>Microvirga</taxon>
    </lineage>
</organism>
<protein>
    <recommendedName>
        <fullName evidence="10">Maltose/maltodextrin transport system permease protein MalG</fullName>
    </recommendedName>
</protein>
<dbReference type="CDD" id="cd06261">
    <property type="entry name" value="TM_PBP2"/>
    <property type="match status" value="1"/>
</dbReference>
<evidence type="ECO:0000256" key="5">
    <source>
        <dbReference type="ARBA" id="ARBA00022475"/>
    </source>
</evidence>
<keyword evidence="13" id="KW-0614">Plasmid</keyword>
<keyword evidence="5" id="KW-1003">Cell membrane</keyword>
<comment type="subcellular location">
    <subcellularLocation>
        <location evidence="2 11">Cell membrane</location>
        <topology evidence="2 11">Multi-pass membrane protein</topology>
    </subcellularLocation>
</comment>
<gene>
    <name evidence="13" type="ORF">HPT29_026780</name>
</gene>
<dbReference type="RefSeq" id="WP_173945464.1">
    <property type="nucleotide sequence ID" value="NZ_CP102846.1"/>
</dbReference>
<reference evidence="13" key="1">
    <citation type="submission" date="2022-08" db="EMBL/GenBank/DDBJ databases">
        <title>Microvirga terrae sp. nov., isolated from soil.</title>
        <authorList>
            <person name="Kim K.H."/>
            <person name="Seo Y.L."/>
            <person name="Kim J.M."/>
            <person name="Lee J.K."/>
            <person name="Han D.M."/>
            <person name="Jeon C.O."/>
        </authorList>
    </citation>
    <scope>NUCLEOTIDE SEQUENCE</scope>
    <source>
        <strain evidence="13">R24</strain>
        <plasmid evidence="13">pR24_1</plasmid>
    </source>
</reference>
<dbReference type="PANTHER" id="PTHR32243:SF50">
    <property type="entry name" value="MALTOSE_MALTODEXTRIN TRANSPORT SYSTEM PERMEASE PROTEIN MALG"/>
    <property type="match status" value="1"/>
</dbReference>
<feature type="transmembrane region" description="Helical" evidence="11">
    <location>
        <begin position="112"/>
        <end position="132"/>
    </location>
</feature>
<evidence type="ECO:0000256" key="3">
    <source>
        <dbReference type="ARBA" id="ARBA00009047"/>
    </source>
</evidence>
<feature type="transmembrane region" description="Helical" evidence="11">
    <location>
        <begin position="200"/>
        <end position="225"/>
    </location>
</feature>
<feature type="transmembrane region" description="Helical" evidence="11">
    <location>
        <begin position="12"/>
        <end position="34"/>
    </location>
</feature>
<dbReference type="Proteomes" id="UP001017257">
    <property type="component" value="Plasmid pR24_1"/>
</dbReference>
<dbReference type="InterPro" id="IPR050901">
    <property type="entry name" value="BP-dep_ABC_trans_perm"/>
</dbReference>
<keyword evidence="8 11" id="KW-1133">Transmembrane helix</keyword>
<dbReference type="SUPFAM" id="SSF161098">
    <property type="entry name" value="MetI-like"/>
    <property type="match status" value="1"/>
</dbReference>
<accession>A0ABY5RZ22</accession>
<evidence type="ECO:0000256" key="6">
    <source>
        <dbReference type="ARBA" id="ARBA00022597"/>
    </source>
</evidence>
<evidence type="ECO:0000313" key="14">
    <source>
        <dbReference type="Proteomes" id="UP001017257"/>
    </source>
</evidence>
<comment type="similarity">
    <text evidence="3">Belongs to the binding-protein-dependent transport system permease family. MalFG subfamily.</text>
</comment>
<dbReference type="InterPro" id="IPR000515">
    <property type="entry name" value="MetI-like"/>
</dbReference>
<evidence type="ECO:0000256" key="7">
    <source>
        <dbReference type="ARBA" id="ARBA00022692"/>
    </source>
</evidence>
<name>A0ABY5RZ22_9HYPH</name>
<keyword evidence="9 11" id="KW-0472">Membrane</keyword>
<evidence type="ECO:0000256" key="2">
    <source>
        <dbReference type="ARBA" id="ARBA00004651"/>
    </source>
</evidence>
<dbReference type="InterPro" id="IPR035906">
    <property type="entry name" value="MetI-like_sf"/>
</dbReference>
<evidence type="ECO:0000256" key="8">
    <source>
        <dbReference type="ARBA" id="ARBA00022989"/>
    </source>
</evidence>
<keyword evidence="6" id="KW-0762">Sugar transport</keyword>
<feature type="domain" description="ABC transmembrane type-1" evidence="12">
    <location>
        <begin position="75"/>
        <end position="266"/>
    </location>
</feature>
<feature type="transmembrane region" description="Helical" evidence="11">
    <location>
        <begin position="144"/>
        <end position="162"/>
    </location>
</feature>
<evidence type="ECO:0000256" key="4">
    <source>
        <dbReference type="ARBA" id="ARBA00022448"/>
    </source>
</evidence>
<feature type="transmembrane region" description="Helical" evidence="11">
    <location>
        <begin position="79"/>
        <end position="100"/>
    </location>
</feature>